<feature type="transmembrane region" description="Helical" evidence="6">
    <location>
        <begin position="43"/>
        <end position="65"/>
    </location>
</feature>
<evidence type="ECO:0000256" key="2">
    <source>
        <dbReference type="ARBA" id="ARBA00022475"/>
    </source>
</evidence>
<evidence type="ECO:0000256" key="4">
    <source>
        <dbReference type="ARBA" id="ARBA00022989"/>
    </source>
</evidence>
<evidence type="ECO:0000256" key="1">
    <source>
        <dbReference type="ARBA" id="ARBA00004651"/>
    </source>
</evidence>
<feature type="transmembrane region" description="Helical" evidence="6">
    <location>
        <begin position="425"/>
        <end position="442"/>
    </location>
</feature>
<proteinExistence type="predicted"/>
<accession>A0AAW9DQI7</accession>
<comment type="subcellular location">
    <subcellularLocation>
        <location evidence="1">Cell membrane</location>
        <topology evidence="1">Multi-pass membrane protein</topology>
    </subcellularLocation>
</comment>
<dbReference type="GO" id="GO:0022857">
    <property type="term" value="F:transmembrane transporter activity"/>
    <property type="evidence" value="ECO:0007669"/>
    <property type="project" value="InterPro"/>
</dbReference>
<reference evidence="7 8" key="1">
    <citation type="submission" date="2023-11" db="EMBL/GenBank/DDBJ databases">
        <title>MicrobeMod: A computational toolkit for identifying prokaryotic methylation and restriction-modification with nanopore sequencing.</title>
        <authorList>
            <person name="Crits-Christoph A."/>
            <person name="Kang S.C."/>
            <person name="Lee H."/>
            <person name="Ostrov N."/>
        </authorList>
    </citation>
    <scope>NUCLEOTIDE SEQUENCE [LARGE SCALE GENOMIC DNA]</scope>
    <source>
        <strain evidence="7 8">DSMZ 700</strain>
    </source>
</reference>
<dbReference type="GO" id="GO:0005886">
    <property type="term" value="C:plasma membrane"/>
    <property type="evidence" value="ECO:0007669"/>
    <property type="project" value="UniProtKB-SubCell"/>
</dbReference>
<evidence type="ECO:0000256" key="5">
    <source>
        <dbReference type="ARBA" id="ARBA00023136"/>
    </source>
</evidence>
<dbReference type="Proteomes" id="UP001279553">
    <property type="component" value="Unassembled WGS sequence"/>
</dbReference>
<dbReference type="Pfam" id="PF13520">
    <property type="entry name" value="AA_permease_2"/>
    <property type="match status" value="1"/>
</dbReference>
<feature type="transmembrane region" description="Helical" evidence="6">
    <location>
        <begin position="12"/>
        <end position="37"/>
    </location>
</feature>
<feature type="transmembrane region" description="Helical" evidence="6">
    <location>
        <begin position="235"/>
        <end position="257"/>
    </location>
</feature>
<name>A0AAW9DQI7_ACIAO</name>
<feature type="transmembrane region" description="Helical" evidence="6">
    <location>
        <begin position="86"/>
        <end position="106"/>
    </location>
</feature>
<keyword evidence="2" id="KW-1003">Cell membrane</keyword>
<feature type="transmembrane region" description="Helical" evidence="6">
    <location>
        <begin position="398"/>
        <end position="419"/>
    </location>
</feature>
<gene>
    <name evidence="7" type="ORF">SIL87_07430</name>
</gene>
<dbReference type="PANTHER" id="PTHR42770">
    <property type="entry name" value="AMINO ACID TRANSPORTER-RELATED"/>
    <property type="match status" value="1"/>
</dbReference>
<dbReference type="Gene3D" id="1.20.1740.10">
    <property type="entry name" value="Amino acid/polyamine transporter I"/>
    <property type="match status" value="1"/>
</dbReference>
<keyword evidence="5 6" id="KW-0472">Membrane</keyword>
<keyword evidence="3 6" id="KW-0812">Transmembrane</keyword>
<keyword evidence="8" id="KW-1185">Reference proteome</keyword>
<feature type="transmembrane region" description="Helical" evidence="6">
    <location>
        <begin position="269"/>
        <end position="299"/>
    </location>
</feature>
<feature type="transmembrane region" description="Helical" evidence="6">
    <location>
        <begin position="338"/>
        <end position="361"/>
    </location>
</feature>
<feature type="transmembrane region" description="Helical" evidence="6">
    <location>
        <begin position="191"/>
        <end position="214"/>
    </location>
</feature>
<dbReference type="AlphaFoldDB" id="A0AAW9DQI7"/>
<dbReference type="EMBL" id="JAWXYB010000018">
    <property type="protein sequence ID" value="MDX5930592.1"/>
    <property type="molecule type" value="Genomic_DNA"/>
</dbReference>
<protein>
    <submittedName>
        <fullName evidence="7">APC family permease</fullName>
    </submittedName>
</protein>
<dbReference type="PANTHER" id="PTHR42770:SF7">
    <property type="entry name" value="MEMBRANE PROTEIN"/>
    <property type="match status" value="1"/>
</dbReference>
<keyword evidence="4 6" id="KW-1133">Transmembrane helix</keyword>
<evidence type="ECO:0000313" key="7">
    <source>
        <dbReference type="EMBL" id="MDX5930592.1"/>
    </source>
</evidence>
<evidence type="ECO:0000313" key="8">
    <source>
        <dbReference type="Proteomes" id="UP001279553"/>
    </source>
</evidence>
<dbReference type="InterPro" id="IPR050367">
    <property type="entry name" value="APC_superfamily"/>
</dbReference>
<evidence type="ECO:0000256" key="3">
    <source>
        <dbReference type="ARBA" id="ARBA00022692"/>
    </source>
</evidence>
<evidence type="ECO:0000256" key="6">
    <source>
        <dbReference type="SAM" id="Phobius"/>
    </source>
</evidence>
<comment type="caution">
    <text evidence="7">The sequence shown here is derived from an EMBL/GenBank/DDBJ whole genome shotgun (WGS) entry which is preliminary data.</text>
</comment>
<dbReference type="RefSeq" id="WP_319613526.1">
    <property type="nucleotide sequence ID" value="NZ_JAWXYB010000018.1"/>
</dbReference>
<dbReference type="PIRSF" id="PIRSF006060">
    <property type="entry name" value="AA_transporter"/>
    <property type="match status" value="1"/>
</dbReference>
<organism evidence="7 8">
    <name type="scientific">Acidiphilium acidophilum</name>
    <name type="common">Thiobacillus acidophilus</name>
    <dbReference type="NCBI Taxonomy" id="76588"/>
    <lineage>
        <taxon>Bacteria</taxon>
        <taxon>Pseudomonadati</taxon>
        <taxon>Pseudomonadota</taxon>
        <taxon>Alphaproteobacteria</taxon>
        <taxon>Acetobacterales</taxon>
        <taxon>Acidocellaceae</taxon>
        <taxon>Acidiphilium</taxon>
    </lineage>
</organism>
<feature type="transmembrane region" description="Helical" evidence="6">
    <location>
        <begin position="160"/>
        <end position="179"/>
    </location>
</feature>
<feature type="transmembrane region" description="Helical" evidence="6">
    <location>
        <begin position="367"/>
        <end position="386"/>
    </location>
</feature>
<feature type="transmembrane region" description="Helical" evidence="6">
    <location>
        <begin position="126"/>
        <end position="148"/>
    </location>
</feature>
<dbReference type="InterPro" id="IPR002293">
    <property type="entry name" value="AA/rel_permease1"/>
</dbReference>
<sequence>MRTELRANSLSFIESIVMGIAGSAPGYTIAVTTAALIGTAGFLSPGSLIIFAVPMLGIAVAYKALTKRMADAGAAYQWTTQVFGRFFGFFSGWALLVASMVFMVTGSLPIATSTLNFIAPALTKNVIATTGVATLWFLAIAVVLIAGIKLTSKIQLFMSTIELVILAVVAGAAFVHIGLHGAVNPFSWSWFGFHYTAGGFAGAALVVIFFYWGWDVTANLAEETADAETNAGNGGFGSVFVTIAYYVAFTLAALMLFSLKDAEGFSDNIIYHIAVASGLGRTGGLFASVAVILSSIATLETTMLQFSRTLFAMGRDGGLSRRFGVVDERTETPVRAMYVLILVGLVVLWVSSLMPSINAIITDSVNAIAIQVAYYYGLAGLVAAWVMRDAYRESVLRWVGLCLFPGASALFLFAMAIYAMTTYNMVTNIVGIGGLIAGIVFFRPTRAGLPRAPGPAVAE</sequence>